<keyword evidence="1 3" id="KW-0808">Transferase</keyword>
<dbReference type="InterPro" id="IPR000182">
    <property type="entry name" value="GNAT_dom"/>
</dbReference>
<dbReference type="PANTHER" id="PTHR13947">
    <property type="entry name" value="GNAT FAMILY N-ACETYLTRANSFERASE"/>
    <property type="match status" value="1"/>
</dbReference>
<protein>
    <submittedName>
        <fullName evidence="3">GNAT family N-acetyltransferase</fullName>
    </submittedName>
</protein>
<comment type="caution">
    <text evidence="3">The sequence shown here is derived from an EMBL/GenBank/DDBJ whole genome shotgun (WGS) entry which is preliminary data.</text>
</comment>
<dbReference type="AlphaFoldDB" id="A0A366LDT5"/>
<dbReference type="Proteomes" id="UP000252081">
    <property type="component" value="Unassembled WGS sequence"/>
</dbReference>
<evidence type="ECO:0000313" key="4">
    <source>
        <dbReference type="Proteomes" id="UP000252081"/>
    </source>
</evidence>
<accession>A0A366LDT5</accession>
<dbReference type="PROSITE" id="PS51186">
    <property type="entry name" value="GNAT"/>
    <property type="match status" value="1"/>
</dbReference>
<evidence type="ECO:0000256" key="1">
    <source>
        <dbReference type="ARBA" id="ARBA00022679"/>
    </source>
</evidence>
<dbReference type="Gene3D" id="3.40.630.30">
    <property type="match status" value="1"/>
</dbReference>
<reference evidence="3 4" key="1">
    <citation type="submission" date="2018-07" db="EMBL/GenBank/DDBJ databases">
        <title>A draft genome of a endophytic bacteria, a new species of Pedobacter.</title>
        <authorList>
            <person name="Zhang Z.D."/>
            <person name="Chen Z.J."/>
        </authorList>
    </citation>
    <scope>NUCLEOTIDE SEQUENCE [LARGE SCALE GENOMIC DNA]</scope>
    <source>
        <strain evidence="3 4">RS10</strain>
    </source>
</reference>
<sequence>MIFRPAKITDIAAIQIVRHTVKENILSDPALVTDKDCEEFITERGKGWLCEVNGEVVGFSIVDLKEHNIWALFVRPAFEGKGIGKELHRLMMDWYFEQTKEPVWLGTAPNTRAEEFYSRQGWRKTGTVNKGEVKFEMSYRDWVKHIRTIDYRDTKTPSG</sequence>
<dbReference type="EMBL" id="QNQU01000001">
    <property type="protein sequence ID" value="RBQ11940.1"/>
    <property type="molecule type" value="Genomic_DNA"/>
</dbReference>
<dbReference type="Pfam" id="PF00583">
    <property type="entry name" value="Acetyltransf_1"/>
    <property type="match status" value="1"/>
</dbReference>
<gene>
    <name evidence="3" type="ORF">DRW42_01345</name>
</gene>
<dbReference type="GO" id="GO:0008080">
    <property type="term" value="F:N-acetyltransferase activity"/>
    <property type="evidence" value="ECO:0007669"/>
    <property type="project" value="InterPro"/>
</dbReference>
<organism evidence="3 4">
    <name type="scientific">Pedobacter miscanthi</name>
    <dbReference type="NCBI Taxonomy" id="2259170"/>
    <lineage>
        <taxon>Bacteria</taxon>
        <taxon>Pseudomonadati</taxon>
        <taxon>Bacteroidota</taxon>
        <taxon>Sphingobacteriia</taxon>
        <taxon>Sphingobacteriales</taxon>
        <taxon>Sphingobacteriaceae</taxon>
        <taxon>Pedobacter</taxon>
    </lineage>
</organism>
<evidence type="ECO:0000259" key="2">
    <source>
        <dbReference type="PROSITE" id="PS51186"/>
    </source>
</evidence>
<proteinExistence type="predicted"/>
<dbReference type="SUPFAM" id="SSF55729">
    <property type="entry name" value="Acyl-CoA N-acyltransferases (Nat)"/>
    <property type="match status" value="1"/>
</dbReference>
<dbReference type="OrthoDB" id="7356080at2"/>
<keyword evidence="4" id="KW-1185">Reference proteome</keyword>
<dbReference type="InterPro" id="IPR050769">
    <property type="entry name" value="NAT_camello-type"/>
</dbReference>
<name>A0A366LDT5_9SPHI</name>
<dbReference type="CDD" id="cd04301">
    <property type="entry name" value="NAT_SF"/>
    <property type="match status" value="1"/>
</dbReference>
<dbReference type="InterPro" id="IPR016181">
    <property type="entry name" value="Acyl_CoA_acyltransferase"/>
</dbReference>
<dbReference type="PANTHER" id="PTHR13947:SF37">
    <property type="entry name" value="LD18367P"/>
    <property type="match status" value="1"/>
</dbReference>
<feature type="domain" description="N-acetyltransferase" evidence="2">
    <location>
        <begin position="1"/>
        <end position="142"/>
    </location>
</feature>
<evidence type="ECO:0000313" key="3">
    <source>
        <dbReference type="EMBL" id="RBQ11940.1"/>
    </source>
</evidence>
<dbReference type="RefSeq" id="WP_113947019.1">
    <property type="nucleotide sequence ID" value="NZ_QNQU01000001.1"/>
</dbReference>